<dbReference type="EMBL" id="CP065592">
    <property type="protein sequence ID" value="QPQ54274.1"/>
    <property type="molecule type" value="Genomic_DNA"/>
</dbReference>
<proteinExistence type="predicted"/>
<dbReference type="InterPro" id="IPR005586">
    <property type="entry name" value="ABC_trans_aux"/>
</dbReference>
<dbReference type="Pfam" id="PF03886">
    <property type="entry name" value="ABC_trans_aux"/>
    <property type="match status" value="1"/>
</dbReference>
<keyword evidence="3" id="KW-1185">Reference proteome</keyword>
<feature type="domain" description="ABC-type transport auxiliary lipoprotein component" evidence="1">
    <location>
        <begin position="34"/>
        <end position="190"/>
    </location>
</feature>
<dbReference type="SUPFAM" id="SSF159594">
    <property type="entry name" value="XCC0632-like"/>
    <property type="match status" value="1"/>
</dbReference>
<dbReference type="RefSeq" id="WP_200970801.1">
    <property type="nucleotide sequence ID" value="NZ_CP065592.1"/>
</dbReference>
<gene>
    <name evidence="2" type="ORF">IC614_07840</name>
</gene>
<dbReference type="Gene3D" id="3.40.50.10610">
    <property type="entry name" value="ABC-type transport auxiliary lipoprotein component"/>
    <property type="match status" value="1"/>
</dbReference>
<sequence length="196" mass="20606">MTLPFRSALPLALLASLSGCISFGPKPPESLLTLTAAQVRAEGTTRTAAQSETVIVSLPTVPQELRVTRVPVRTGATELAYLKDAQWVEQPNALFGRLLTETIAASGRVVIDARQTTFEPGIVLTGQLQSFGIDADRTEAVIVYDAALAGPGSTVRTRRFEARAPIAEIDVEAAGPALNQVANQVAGEVAAWLNGG</sequence>
<evidence type="ECO:0000313" key="2">
    <source>
        <dbReference type="EMBL" id="QPQ54274.1"/>
    </source>
</evidence>
<dbReference type="AlphaFoldDB" id="A0A7T2GI41"/>
<dbReference type="KEGG" id="sflv:IC614_07840"/>
<reference evidence="2 3" key="1">
    <citation type="submission" date="2020-11" db="EMBL/GenBank/DDBJ databases">
        <title>Genome seq and assembly of Sphingosinicella sp.</title>
        <authorList>
            <person name="Chhetri G."/>
        </authorList>
    </citation>
    <scope>NUCLEOTIDE SEQUENCE [LARGE SCALE GENOMIC DNA]</scope>
    <source>
        <strain evidence="2 3">UDD2</strain>
    </source>
</reference>
<protein>
    <submittedName>
        <fullName evidence="2">Membrane integrity-associated transporter subunit PqiC</fullName>
    </submittedName>
</protein>
<accession>A0A7T2GI41</accession>
<name>A0A7T2GI41_9SPHN</name>
<dbReference type="Proteomes" id="UP000594873">
    <property type="component" value="Chromosome"/>
</dbReference>
<organism evidence="2 3">
    <name type="scientific">Allosphingosinicella flava</name>
    <dbReference type="NCBI Taxonomy" id="2771430"/>
    <lineage>
        <taxon>Bacteria</taxon>
        <taxon>Pseudomonadati</taxon>
        <taxon>Pseudomonadota</taxon>
        <taxon>Alphaproteobacteria</taxon>
        <taxon>Sphingomonadales</taxon>
        <taxon>Sphingomonadaceae</taxon>
        <taxon>Allosphingosinicella</taxon>
    </lineage>
</organism>
<evidence type="ECO:0000259" key="1">
    <source>
        <dbReference type="Pfam" id="PF03886"/>
    </source>
</evidence>
<dbReference type="PROSITE" id="PS51257">
    <property type="entry name" value="PROKAR_LIPOPROTEIN"/>
    <property type="match status" value="1"/>
</dbReference>
<evidence type="ECO:0000313" key="3">
    <source>
        <dbReference type="Proteomes" id="UP000594873"/>
    </source>
</evidence>